<name>A0A2T6ZJ28_TUBBO</name>
<organism evidence="2 3">
    <name type="scientific">Tuber borchii</name>
    <name type="common">White truffle</name>
    <dbReference type="NCBI Taxonomy" id="42251"/>
    <lineage>
        <taxon>Eukaryota</taxon>
        <taxon>Fungi</taxon>
        <taxon>Dikarya</taxon>
        <taxon>Ascomycota</taxon>
        <taxon>Pezizomycotina</taxon>
        <taxon>Pezizomycetes</taxon>
        <taxon>Pezizales</taxon>
        <taxon>Tuberaceae</taxon>
        <taxon>Tuber</taxon>
    </lineage>
</organism>
<protein>
    <submittedName>
        <fullName evidence="2">Uncharacterized protein</fullName>
    </submittedName>
</protein>
<comment type="caution">
    <text evidence="2">The sequence shown here is derived from an EMBL/GenBank/DDBJ whole genome shotgun (WGS) entry which is preliminary data.</text>
</comment>
<gene>
    <name evidence="2" type="ORF">B9Z19DRAFT_1131208</name>
</gene>
<sequence length="93" mass="9610">MGNFIITLSVVEWTDGNSNPETCDALTFNLGIVGTDSGVVVEDFEGESIEGGASGGSGTQSAALLQCFDEGTKEQVSDPTSPVPEQAVDTERP</sequence>
<keyword evidence="3" id="KW-1185">Reference proteome</keyword>
<accession>A0A2T6ZJ28</accession>
<evidence type="ECO:0000313" key="3">
    <source>
        <dbReference type="Proteomes" id="UP000244722"/>
    </source>
</evidence>
<evidence type="ECO:0000256" key="1">
    <source>
        <dbReference type="SAM" id="MobiDB-lite"/>
    </source>
</evidence>
<feature type="region of interest" description="Disordered" evidence="1">
    <location>
        <begin position="68"/>
        <end position="93"/>
    </location>
</feature>
<evidence type="ECO:0000313" key="2">
    <source>
        <dbReference type="EMBL" id="PUU75498.1"/>
    </source>
</evidence>
<proteinExistence type="predicted"/>
<dbReference type="AlphaFoldDB" id="A0A2T6ZJ28"/>
<dbReference type="Proteomes" id="UP000244722">
    <property type="component" value="Unassembled WGS sequence"/>
</dbReference>
<dbReference type="EMBL" id="NESQ01000228">
    <property type="protein sequence ID" value="PUU75498.1"/>
    <property type="molecule type" value="Genomic_DNA"/>
</dbReference>
<reference evidence="2 3" key="1">
    <citation type="submission" date="2017-04" db="EMBL/GenBank/DDBJ databases">
        <title>Draft genome sequence of Tuber borchii Vittad., a whitish edible truffle.</title>
        <authorList>
            <consortium name="DOE Joint Genome Institute"/>
            <person name="Murat C."/>
            <person name="Kuo A."/>
            <person name="Barry K.W."/>
            <person name="Clum A."/>
            <person name="Dockter R.B."/>
            <person name="Fauchery L."/>
            <person name="Iotti M."/>
            <person name="Kohler A."/>
            <person name="Labutti K."/>
            <person name="Lindquist E.A."/>
            <person name="Lipzen A."/>
            <person name="Ohm R.A."/>
            <person name="Wang M."/>
            <person name="Grigoriev I.V."/>
            <person name="Zambonelli A."/>
            <person name="Martin F.M."/>
        </authorList>
    </citation>
    <scope>NUCLEOTIDE SEQUENCE [LARGE SCALE GENOMIC DNA]</scope>
    <source>
        <strain evidence="2 3">Tbo3840</strain>
    </source>
</reference>